<dbReference type="Gene3D" id="1.10.630.10">
    <property type="entry name" value="Cytochrome P450"/>
    <property type="match status" value="2"/>
</dbReference>
<evidence type="ECO:0000256" key="8">
    <source>
        <dbReference type="SAM" id="Phobius"/>
    </source>
</evidence>
<keyword evidence="3 8" id="KW-0812">Transmembrane</keyword>
<dbReference type="InterPro" id="IPR017972">
    <property type="entry name" value="Cyt_P450_CS"/>
</dbReference>
<dbReference type="GO" id="GO:0009707">
    <property type="term" value="C:chloroplast outer membrane"/>
    <property type="evidence" value="ECO:0007669"/>
    <property type="project" value="TreeGrafter"/>
</dbReference>
<dbReference type="GO" id="GO:0009686">
    <property type="term" value="P:gibberellin biosynthetic process"/>
    <property type="evidence" value="ECO:0007669"/>
    <property type="project" value="InterPro"/>
</dbReference>
<dbReference type="Pfam" id="PF00067">
    <property type="entry name" value="p450"/>
    <property type="match status" value="1"/>
</dbReference>
<keyword evidence="10" id="KW-1185">Reference proteome</keyword>
<dbReference type="EMBL" id="PKMF04000626">
    <property type="protein sequence ID" value="KAK7823625.1"/>
    <property type="molecule type" value="Genomic_DNA"/>
</dbReference>
<evidence type="ECO:0000256" key="4">
    <source>
        <dbReference type="ARBA" id="ARBA00022989"/>
    </source>
</evidence>
<gene>
    <name evidence="9" type="primary">KO_0</name>
    <name evidence="9" type="ORF">CFP56_035301</name>
</gene>
<dbReference type="GO" id="GO:0010241">
    <property type="term" value="P:ent-kaurene oxidation to kaurenoic acid"/>
    <property type="evidence" value="ECO:0007669"/>
    <property type="project" value="InterPro"/>
</dbReference>
<keyword evidence="7" id="KW-0503">Monooxygenase</keyword>
<dbReference type="SUPFAM" id="SSF48264">
    <property type="entry name" value="Cytochrome P450"/>
    <property type="match status" value="2"/>
</dbReference>
<evidence type="ECO:0000313" key="10">
    <source>
        <dbReference type="Proteomes" id="UP000237347"/>
    </source>
</evidence>
<dbReference type="GO" id="GO:0052615">
    <property type="term" value="F:ent-kaurene oxidase activity"/>
    <property type="evidence" value="ECO:0007669"/>
    <property type="project" value="InterPro"/>
</dbReference>
<keyword evidence="6 7" id="KW-0349">Heme</keyword>
<organism evidence="9 10">
    <name type="scientific">Quercus suber</name>
    <name type="common">Cork oak</name>
    <dbReference type="NCBI Taxonomy" id="58331"/>
    <lineage>
        <taxon>Eukaryota</taxon>
        <taxon>Viridiplantae</taxon>
        <taxon>Streptophyta</taxon>
        <taxon>Embryophyta</taxon>
        <taxon>Tracheophyta</taxon>
        <taxon>Spermatophyta</taxon>
        <taxon>Magnoliopsida</taxon>
        <taxon>eudicotyledons</taxon>
        <taxon>Gunneridae</taxon>
        <taxon>Pentapetalae</taxon>
        <taxon>rosids</taxon>
        <taxon>fabids</taxon>
        <taxon>Fagales</taxon>
        <taxon>Fagaceae</taxon>
        <taxon>Quercus</taxon>
    </lineage>
</organism>
<proteinExistence type="inferred from homology"/>
<name>A0AAW0JA05_QUESU</name>
<keyword evidence="6 7" id="KW-0408">Iron</keyword>
<dbReference type="PANTHER" id="PTHR47283:SF1">
    <property type="entry name" value="ENT-KAURENE OXIDASE, CHLOROPLASTIC"/>
    <property type="match status" value="1"/>
</dbReference>
<evidence type="ECO:0000256" key="7">
    <source>
        <dbReference type="RuleBase" id="RU000461"/>
    </source>
</evidence>
<dbReference type="InterPro" id="IPR002401">
    <property type="entry name" value="Cyt_P450_E_grp-I"/>
</dbReference>
<evidence type="ECO:0000313" key="9">
    <source>
        <dbReference type="EMBL" id="KAK7823625.1"/>
    </source>
</evidence>
<comment type="cofactor">
    <cofactor evidence="6">
        <name>heme</name>
        <dbReference type="ChEBI" id="CHEBI:30413"/>
    </cofactor>
</comment>
<keyword evidence="6 7" id="KW-0479">Metal-binding</keyword>
<dbReference type="AlphaFoldDB" id="A0AAW0JA05"/>
<evidence type="ECO:0000256" key="2">
    <source>
        <dbReference type="ARBA" id="ARBA00010617"/>
    </source>
</evidence>
<dbReference type="InterPro" id="IPR036396">
    <property type="entry name" value="Cyt_P450_sf"/>
</dbReference>
<dbReference type="GO" id="GO:0020037">
    <property type="term" value="F:heme binding"/>
    <property type="evidence" value="ECO:0007669"/>
    <property type="project" value="InterPro"/>
</dbReference>
<reference evidence="9 10" key="1">
    <citation type="journal article" date="2018" name="Sci. Data">
        <title>The draft genome sequence of cork oak.</title>
        <authorList>
            <person name="Ramos A.M."/>
            <person name="Usie A."/>
            <person name="Barbosa P."/>
            <person name="Barros P.M."/>
            <person name="Capote T."/>
            <person name="Chaves I."/>
            <person name="Simoes F."/>
            <person name="Abreu I."/>
            <person name="Carrasquinho I."/>
            <person name="Faro C."/>
            <person name="Guimaraes J.B."/>
            <person name="Mendonca D."/>
            <person name="Nobrega F."/>
            <person name="Rodrigues L."/>
            <person name="Saibo N.J.M."/>
            <person name="Varela M.C."/>
            <person name="Egas C."/>
            <person name="Matos J."/>
            <person name="Miguel C.M."/>
            <person name="Oliveira M.M."/>
            <person name="Ricardo C.P."/>
            <person name="Goncalves S."/>
        </authorList>
    </citation>
    <scope>NUCLEOTIDE SEQUENCE [LARGE SCALE GENOMIC DNA]</scope>
    <source>
        <strain evidence="10">cv. HL8</strain>
    </source>
</reference>
<evidence type="ECO:0000256" key="1">
    <source>
        <dbReference type="ARBA" id="ARBA00004167"/>
    </source>
</evidence>
<evidence type="ECO:0000256" key="3">
    <source>
        <dbReference type="ARBA" id="ARBA00022692"/>
    </source>
</evidence>
<evidence type="ECO:0000256" key="6">
    <source>
        <dbReference type="PIRSR" id="PIRSR602401-1"/>
    </source>
</evidence>
<dbReference type="InterPro" id="IPR044225">
    <property type="entry name" value="KO_chloroplastic"/>
</dbReference>
<dbReference type="Proteomes" id="UP000237347">
    <property type="component" value="Unassembled WGS sequence"/>
</dbReference>
<keyword evidence="5 8" id="KW-0472">Membrane</keyword>
<comment type="caution">
    <text evidence="9">The sequence shown here is derived from an EMBL/GenBank/DDBJ whole genome shotgun (WGS) entry which is preliminary data.</text>
</comment>
<dbReference type="GO" id="GO:0005506">
    <property type="term" value="F:iron ion binding"/>
    <property type="evidence" value="ECO:0007669"/>
    <property type="project" value="InterPro"/>
</dbReference>
<dbReference type="PRINTS" id="PR00463">
    <property type="entry name" value="EP450I"/>
</dbReference>
<dbReference type="GO" id="GO:0005783">
    <property type="term" value="C:endoplasmic reticulum"/>
    <property type="evidence" value="ECO:0007669"/>
    <property type="project" value="TreeGrafter"/>
</dbReference>
<sequence length="633" mass="72210">MANITHFLQDFQATPFATSFAVGGLSLLISFFFIRGFRLTKKNEYSKLPPVPVVPGLPVVGNLLQLKEKKPYKTFLRWAEIHGPIYSIRTGASTMFSFRAARVVKLWQMAMVTRFSSISTRKLSKALELLTSNKSMVATSDYNEFHKMVKKYIIAELLGANAQKRHRIHRDTLIENVSNKLHAHIKNSPLQAVNFRKIFESELFGLAMKQALGYDVGSLFVEELGTTLSREEIFNVLVSDMLKGAIEMFDKKTTLMFDKKTTLFSFRAARVVKLWQMAMVTRFSSISTRKLSKALELLTSNKSMVATSDYNEFHKMVKKYIIAELLGANAQKRHRIHRDTLIENVSNKLHAHIKNSPLQAVNFRKIFESELFGLAMKQALGYDVESLFVEELGTTLSREEIFNVLVSDMLKGAIETLTEKQISILAWETIIETADTTVVTTEWAMYELAKCPNQQDRLYQEIQNVCGTDKITEEHLSKLPYLSAVFHETLRKHSPSPLVPLRYAHEDTQIGGYYVPAGTEQNLIWTNVAQIAVNIYGCNMDKNQWETPEEWKPERFLDKKYDPMDMYKTMSFGSGKRVCAGSLQASLIACTSIGRLVQEFEWRLKDGEVENVDTLGLTTHKLYPMQAILKPRN</sequence>
<dbReference type="GO" id="GO:0016709">
    <property type="term" value="F:oxidoreductase activity, acting on paired donors, with incorporation or reduction of molecular oxygen, NAD(P)H as one donor, and incorporation of one atom of oxygen"/>
    <property type="evidence" value="ECO:0007669"/>
    <property type="project" value="TreeGrafter"/>
</dbReference>
<evidence type="ECO:0000256" key="5">
    <source>
        <dbReference type="ARBA" id="ARBA00023136"/>
    </source>
</evidence>
<comment type="subcellular location">
    <subcellularLocation>
        <location evidence="1">Membrane</location>
        <topology evidence="1">Single-pass membrane protein</topology>
    </subcellularLocation>
</comment>
<feature type="binding site" description="axial binding residue" evidence="6">
    <location>
        <position position="579"/>
    </location>
    <ligand>
        <name>heme</name>
        <dbReference type="ChEBI" id="CHEBI:30413"/>
    </ligand>
    <ligandPart>
        <name>Fe</name>
        <dbReference type="ChEBI" id="CHEBI:18248"/>
    </ligandPart>
</feature>
<dbReference type="InterPro" id="IPR001128">
    <property type="entry name" value="Cyt_P450"/>
</dbReference>
<accession>A0AAW0JA05</accession>
<dbReference type="PANTHER" id="PTHR47283">
    <property type="entry name" value="ENT-KAURENE OXIDASE, CHLOROPLASTIC"/>
    <property type="match status" value="1"/>
</dbReference>
<keyword evidence="4 8" id="KW-1133">Transmembrane helix</keyword>
<keyword evidence="7" id="KW-0560">Oxidoreductase</keyword>
<protein>
    <submittedName>
        <fullName evidence="9">Ent-kaurene oxidase</fullName>
    </submittedName>
</protein>
<dbReference type="PROSITE" id="PS00086">
    <property type="entry name" value="CYTOCHROME_P450"/>
    <property type="match status" value="1"/>
</dbReference>
<feature type="transmembrane region" description="Helical" evidence="8">
    <location>
        <begin position="16"/>
        <end position="37"/>
    </location>
</feature>
<comment type="similarity">
    <text evidence="2 7">Belongs to the cytochrome P450 family.</text>
</comment>